<sequence>MPTLNCIITPTSIADTTELLAYENSRYLMTYPDYVKSLEKNLECMTTCRDTIAYTPERGAVDCRMMETNEQVFAMSVILPLAVIGISMLARAIGFMFYHLTDMWTSDTYSDFVKTCESNTRRAFALFSVIGYMASTVRMFPTTFLYMWMALFLGIALITALCWVVENIERVQQFIAQHYQNIVLSVIAGMLCVIALKK</sequence>
<keyword evidence="1" id="KW-0472">Membrane</keyword>
<dbReference type="EMBL" id="MN740559">
    <property type="protein sequence ID" value="QHU33642.1"/>
    <property type="molecule type" value="Genomic_DNA"/>
</dbReference>
<dbReference type="AlphaFoldDB" id="A0A6C0LWN6"/>
<feature type="transmembrane region" description="Helical" evidence="1">
    <location>
        <begin position="72"/>
        <end position="100"/>
    </location>
</feature>
<evidence type="ECO:0000256" key="1">
    <source>
        <dbReference type="SAM" id="Phobius"/>
    </source>
</evidence>
<evidence type="ECO:0000313" key="2">
    <source>
        <dbReference type="EMBL" id="QHU33642.1"/>
    </source>
</evidence>
<feature type="transmembrane region" description="Helical" evidence="1">
    <location>
        <begin position="178"/>
        <end position="196"/>
    </location>
</feature>
<protein>
    <submittedName>
        <fullName evidence="2">Uncharacterized protein</fullName>
    </submittedName>
</protein>
<keyword evidence="1" id="KW-0812">Transmembrane</keyword>
<feature type="transmembrane region" description="Helical" evidence="1">
    <location>
        <begin position="144"/>
        <end position="166"/>
    </location>
</feature>
<organism evidence="2">
    <name type="scientific">viral metagenome</name>
    <dbReference type="NCBI Taxonomy" id="1070528"/>
    <lineage>
        <taxon>unclassified sequences</taxon>
        <taxon>metagenomes</taxon>
        <taxon>organismal metagenomes</taxon>
    </lineage>
</organism>
<keyword evidence="1" id="KW-1133">Transmembrane helix</keyword>
<accession>A0A6C0LWN6</accession>
<reference evidence="2" key="1">
    <citation type="journal article" date="2020" name="Nature">
        <title>Giant virus diversity and host interactions through global metagenomics.</title>
        <authorList>
            <person name="Schulz F."/>
            <person name="Roux S."/>
            <person name="Paez-Espino D."/>
            <person name="Jungbluth S."/>
            <person name="Walsh D.A."/>
            <person name="Denef V.J."/>
            <person name="McMahon K.D."/>
            <person name="Konstantinidis K.T."/>
            <person name="Eloe-Fadrosh E.A."/>
            <person name="Kyrpides N.C."/>
            <person name="Woyke T."/>
        </authorList>
    </citation>
    <scope>NUCLEOTIDE SEQUENCE</scope>
    <source>
        <strain evidence="2">GVMAG-S-1016704-121</strain>
    </source>
</reference>
<name>A0A6C0LWN6_9ZZZZ</name>
<proteinExistence type="predicted"/>